<comment type="caution">
    <text evidence="2">The sequence shown here is derived from an EMBL/GenBank/DDBJ whole genome shotgun (WGS) entry which is preliminary data.</text>
</comment>
<dbReference type="EMBL" id="JADFFL010000002">
    <property type="protein sequence ID" value="MBE9661010.1"/>
    <property type="molecule type" value="Genomic_DNA"/>
</dbReference>
<accession>A0A929PW56</accession>
<organism evidence="2 3">
    <name type="scientific">Mucilaginibacter myungsuensis</name>
    <dbReference type="NCBI Taxonomy" id="649104"/>
    <lineage>
        <taxon>Bacteria</taxon>
        <taxon>Pseudomonadati</taxon>
        <taxon>Bacteroidota</taxon>
        <taxon>Sphingobacteriia</taxon>
        <taxon>Sphingobacteriales</taxon>
        <taxon>Sphingobacteriaceae</taxon>
        <taxon>Mucilaginibacter</taxon>
    </lineage>
</organism>
<protein>
    <recommendedName>
        <fullName evidence="4">Lipocalin-like protein</fullName>
    </recommendedName>
</protein>
<dbReference type="PROSITE" id="PS51257">
    <property type="entry name" value="PROKAR_LIPOPROTEIN"/>
    <property type="match status" value="1"/>
</dbReference>
<dbReference type="AlphaFoldDB" id="A0A929PW56"/>
<sequence>MKKIFSITLMIAAVAMMFAACSSSKGTVQSASRGKFTGKWVLGSIRYDGLVESAVQNVFDQARPSAFRGSTWNLTNSGNGMYTLNDGTSQTIFWSINNGGANGQQVFQFKKIYEGDKPKNVAEGYQLYVVSATNEAMTLRSPIAVGNSTAYIIYEFTATK</sequence>
<evidence type="ECO:0000256" key="1">
    <source>
        <dbReference type="SAM" id="SignalP"/>
    </source>
</evidence>
<evidence type="ECO:0000313" key="3">
    <source>
        <dbReference type="Proteomes" id="UP000622475"/>
    </source>
</evidence>
<keyword evidence="1" id="KW-0732">Signal</keyword>
<keyword evidence="3" id="KW-1185">Reference proteome</keyword>
<reference evidence="2" key="1">
    <citation type="submission" date="2020-10" db="EMBL/GenBank/DDBJ databases">
        <title>Mucilaginibacter mali sp. nov., isolated from rhizosphere soil of apple orchard.</title>
        <authorList>
            <person name="Lee J.-S."/>
            <person name="Kim H.S."/>
            <person name="Kim J.-S."/>
        </authorList>
    </citation>
    <scope>NUCLEOTIDE SEQUENCE</scope>
    <source>
        <strain evidence="2">KCTC 22746</strain>
    </source>
</reference>
<feature type="signal peptide" evidence="1">
    <location>
        <begin position="1"/>
        <end position="19"/>
    </location>
</feature>
<proteinExistence type="predicted"/>
<dbReference type="RefSeq" id="WP_194110221.1">
    <property type="nucleotide sequence ID" value="NZ_JADFFL010000002.1"/>
</dbReference>
<feature type="chain" id="PRO_5037680689" description="Lipocalin-like protein" evidence="1">
    <location>
        <begin position="20"/>
        <end position="160"/>
    </location>
</feature>
<dbReference type="Proteomes" id="UP000622475">
    <property type="component" value="Unassembled WGS sequence"/>
</dbReference>
<evidence type="ECO:0000313" key="2">
    <source>
        <dbReference type="EMBL" id="MBE9661010.1"/>
    </source>
</evidence>
<gene>
    <name evidence="2" type="ORF">IRJ16_03870</name>
</gene>
<evidence type="ECO:0008006" key="4">
    <source>
        <dbReference type="Google" id="ProtNLM"/>
    </source>
</evidence>
<name>A0A929PW56_9SPHI</name>